<sequence length="282" mass="30559">MSANTSISHDDVRLVASIARATSMRRAQAAGGGHLATLYRRLRDLEARIGGPLFERRGERLVPTARAEPFLDVAAAIEDRLAEVERRVAALDDRLVGPLTVTTADTLAPRVCACLKAFGERHPQARIALDVGAPMLDLARREADVAIRPTTSPPETLMGRRAGSFDYAAYRAKGGAAPDRWIGYHGDVAAAPAARWLAEHASEDEVGLRVNSLSAAAAAAAQGWGRALLPDYMADDRLERVGEPIAALRSELWVLFHPDLRANPRVRIFAEFAAAWFRKALA</sequence>
<evidence type="ECO:0000259" key="6">
    <source>
        <dbReference type="Pfam" id="PF03466"/>
    </source>
</evidence>
<evidence type="ECO:0000313" key="7">
    <source>
        <dbReference type="EMBL" id="QZO01898.1"/>
    </source>
</evidence>
<keyword evidence="2" id="KW-0805">Transcription regulation</keyword>
<dbReference type="SUPFAM" id="SSF53850">
    <property type="entry name" value="Periplasmic binding protein-like II"/>
    <property type="match status" value="1"/>
</dbReference>
<dbReference type="GO" id="GO:0003700">
    <property type="term" value="F:DNA-binding transcription factor activity"/>
    <property type="evidence" value="ECO:0007669"/>
    <property type="project" value="InterPro"/>
</dbReference>
<gene>
    <name evidence="7" type="ORF">K6K41_11505</name>
</gene>
<dbReference type="InterPro" id="IPR058163">
    <property type="entry name" value="LysR-type_TF_proteobact-type"/>
</dbReference>
<dbReference type="Pfam" id="PF03466">
    <property type="entry name" value="LysR_substrate"/>
    <property type="match status" value="1"/>
</dbReference>
<protein>
    <submittedName>
        <fullName evidence="7">LysR family transcriptional regulator</fullName>
    </submittedName>
</protein>
<dbReference type="PANTHER" id="PTHR30537:SF3">
    <property type="entry name" value="TRANSCRIPTIONAL REGULATORY PROTEIN"/>
    <property type="match status" value="1"/>
</dbReference>
<dbReference type="Proteomes" id="UP000825701">
    <property type="component" value="Chromosome"/>
</dbReference>
<dbReference type="Gene3D" id="1.10.10.10">
    <property type="entry name" value="Winged helix-like DNA-binding domain superfamily/Winged helix DNA-binding domain"/>
    <property type="match status" value="1"/>
</dbReference>
<keyword evidence="8" id="KW-1185">Reference proteome</keyword>
<proteinExistence type="inferred from homology"/>
<dbReference type="Pfam" id="PF00126">
    <property type="entry name" value="HTH_1"/>
    <property type="match status" value="1"/>
</dbReference>
<dbReference type="EMBL" id="CP081869">
    <property type="protein sequence ID" value="QZO01898.1"/>
    <property type="molecule type" value="Genomic_DNA"/>
</dbReference>
<dbReference type="RefSeq" id="WP_261405256.1">
    <property type="nucleotide sequence ID" value="NZ_CP081869.1"/>
</dbReference>
<organism evidence="7 8">
    <name type="scientific">Chenggangzhangella methanolivorans</name>
    <dbReference type="NCBI Taxonomy" id="1437009"/>
    <lineage>
        <taxon>Bacteria</taxon>
        <taxon>Pseudomonadati</taxon>
        <taxon>Pseudomonadota</taxon>
        <taxon>Alphaproteobacteria</taxon>
        <taxon>Hyphomicrobiales</taxon>
        <taxon>Methylopilaceae</taxon>
        <taxon>Chenggangzhangella</taxon>
    </lineage>
</organism>
<dbReference type="SUPFAM" id="SSF46785">
    <property type="entry name" value="Winged helix' DNA-binding domain"/>
    <property type="match status" value="1"/>
</dbReference>
<name>A0A9E6RBS7_9HYPH</name>
<feature type="domain" description="HTH lysR-type" evidence="5">
    <location>
        <begin position="10"/>
        <end position="68"/>
    </location>
</feature>
<evidence type="ECO:0000256" key="2">
    <source>
        <dbReference type="ARBA" id="ARBA00023015"/>
    </source>
</evidence>
<dbReference type="InterPro" id="IPR000847">
    <property type="entry name" value="LysR_HTH_N"/>
</dbReference>
<dbReference type="InterPro" id="IPR005119">
    <property type="entry name" value="LysR_subst-bd"/>
</dbReference>
<dbReference type="PANTHER" id="PTHR30537">
    <property type="entry name" value="HTH-TYPE TRANSCRIPTIONAL REGULATOR"/>
    <property type="match status" value="1"/>
</dbReference>
<evidence type="ECO:0000256" key="4">
    <source>
        <dbReference type="ARBA" id="ARBA00023163"/>
    </source>
</evidence>
<reference evidence="7" key="1">
    <citation type="submission" date="2021-08" db="EMBL/GenBank/DDBJ databases">
        <authorList>
            <person name="Zhang H."/>
            <person name="Xu M."/>
            <person name="Yu Z."/>
            <person name="Yang L."/>
            <person name="Cai Y."/>
        </authorList>
    </citation>
    <scope>NUCLEOTIDE SEQUENCE</scope>
    <source>
        <strain evidence="7">CHL1</strain>
    </source>
</reference>
<dbReference type="InterPro" id="IPR036388">
    <property type="entry name" value="WH-like_DNA-bd_sf"/>
</dbReference>
<feature type="domain" description="LysR substrate-binding" evidence="6">
    <location>
        <begin position="95"/>
        <end position="277"/>
    </location>
</feature>
<dbReference type="KEGG" id="cmet:K6K41_11505"/>
<dbReference type="InterPro" id="IPR036390">
    <property type="entry name" value="WH_DNA-bd_sf"/>
</dbReference>
<keyword evidence="4" id="KW-0804">Transcription</keyword>
<dbReference type="Gene3D" id="3.40.190.290">
    <property type="match status" value="1"/>
</dbReference>
<evidence type="ECO:0000256" key="1">
    <source>
        <dbReference type="ARBA" id="ARBA00009437"/>
    </source>
</evidence>
<evidence type="ECO:0000259" key="5">
    <source>
        <dbReference type="Pfam" id="PF00126"/>
    </source>
</evidence>
<accession>A0A9E6RBS7</accession>
<comment type="similarity">
    <text evidence="1">Belongs to the LysR transcriptional regulatory family.</text>
</comment>
<evidence type="ECO:0000256" key="3">
    <source>
        <dbReference type="ARBA" id="ARBA00023125"/>
    </source>
</evidence>
<evidence type="ECO:0000313" key="8">
    <source>
        <dbReference type="Proteomes" id="UP000825701"/>
    </source>
</evidence>
<dbReference type="GO" id="GO:0043565">
    <property type="term" value="F:sequence-specific DNA binding"/>
    <property type="evidence" value="ECO:0007669"/>
    <property type="project" value="TreeGrafter"/>
</dbReference>
<dbReference type="AlphaFoldDB" id="A0A9E6RBS7"/>
<dbReference type="GO" id="GO:0006351">
    <property type="term" value="P:DNA-templated transcription"/>
    <property type="evidence" value="ECO:0007669"/>
    <property type="project" value="TreeGrafter"/>
</dbReference>
<keyword evidence="3" id="KW-0238">DNA-binding</keyword>